<dbReference type="PANTHER" id="PTHR44688">
    <property type="entry name" value="DNA-BINDING TRANSCRIPTIONAL ACTIVATOR DEVR_DOSR"/>
    <property type="match status" value="1"/>
</dbReference>
<evidence type="ECO:0000313" key="6">
    <source>
        <dbReference type="Proteomes" id="UP000583800"/>
    </source>
</evidence>
<dbReference type="PROSITE" id="PS50043">
    <property type="entry name" value="HTH_LUXR_2"/>
    <property type="match status" value="1"/>
</dbReference>
<dbReference type="SUPFAM" id="SSF46894">
    <property type="entry name" value="C-terminal effector domain of the bipartite response regulators"/>
    <property type="match status" value="1"/>
</dbReference>
<comment type="caution">
    <text evidence="5">The sequence shown here is derived from an EMBL/GenBank/DDBJ whole genome shotgun (WGS) entry which is preliminary data.</text>
</comment>
<keyword evidence="3" id="KW-0804">Transcription</keyword>
<name>A0A7X0CC09_9ACTN</name>
<dbReference type="InterPro" id="IPR000792">
    <property type="entry name" value="Tscrpt_reg_LuxR_C"/>
</dbReference>
<keyword evidence="2 5" id="KW-0238">DNA-binding</keyword>
<protein>
    <submittedName>
        <fullName evidence="5">DNA-binding NarL/FixJ family response regulator</fullName>
    </submittedName>
</protein>
<dbReference type="InterPro" id="IPR016032">
    <property type="entry name" value="Sig_transdc_resp-reg_C-effctor"/>
</dbReference>
<dbReference type="GO" id="GO:0003677">
    <property type="term" value="F:DNA binding"/>
    <property type="evidence" value="ECO:0007669"/>
    <property type="project" value="UniProtKB-KW"/>
</dbReference>
<dbReference type="RefSeq" id="WP_185089837.1">
    <property type="nucleotide sequence ID" value="NZ_JACHJB010000005.1"/>
</dbReference>
<reference evidence="5 6" key="1">
    <citation type="submission" date="2020-08" db="EMBL/GenBank/DDBJ databases">
        <title>Sequencing the genomes of 1000 actinobacteria strains.</title>
        <authorList>
            <person name="Klenk H.-P."/>
        </authorList>
    </citation>
    <scope>NUCLEOTIDE SEQUENCE [LARGE SCALE GENOMIC DNA]</scope>
    <source>
        <strain evidence="5 6">DSM 45913</strain>
    </source>
</reference>
<proteinExistence type="predicted"/>
<accession>A0A7X0CC09</accession>
<feature type="domain" description="HTH luxR-type" evidence="4">
    <location>
        <begin position="170"/>
        <end position="235"/>
    </location>
</feature>
<dbReference type="Pfam" id="PF00196">
    <property type="entry name" value="GerE"/>
    <property type="match status" value="1"/>
</dbReference>
<evidence type="ECO:0000256" key="3">
    <source>
        <dbReference type="ARBA" id="ARBA00023163"/>
    </source>
</evidence>
<dbReference type="PRINTS" id="PR00038">
    <property type="entry name" value="HTHLUXR"/>
</dbReference>
<keyword evidence="1" id="KW-0805">Transcription regulation</keyword>
<dbReference type="Gene3D" id="3.40.50.2300">
    <property type="match status" value="1"/>
</dbReference>
<evidence type="ECO:0000256" key="2">
    <source>
        <dbReference type="ARBA" id="ARBA00023125"/>
    </source>
</evidence>
<evidence type="ECO:0000259" key="4">
    <source>
        <dbReference type="PROSITE" id="PS50043"/>
    </source>
</evidence>
<dbReference type="CDD" id="cd06170">
    <property type="entry name" value="LuxR_C_like"/>
    <property type="match status" value="1"/>
</dbReference>
<organism evidence="5 6">
    <name type="scientific">Nonomuraea muscovyensis</name>
    <dbReference type="NCBI Taxonomy" id="1124761"/>
    <lineage>
        <taxon>Bacteria</taxon>
        <taxon>Bacillati</taxon>
        <taxon>Actinomycetota</taxon>
        <taxon>Actinomycetes</taxon>
        <taxon>Streptosporangiales</taxon>
        <taxon>Streptosporangiaceae</taxon>
        <taxon>Nonomuraea</taxon>
    </lineage>
</organism>
<dbReference type="PANTHER" id="PTHR44688:SF16">
    <property type="entry name" value="DNA-BINDING TRANSCRIPTIONAL ACTIVATOR DEVR_DOSR"/>
    <property type="match status" value="1"/>
</dbReference>
<gene>
    <name evidence="5" type="ORF">FHU36_008683</name>
</gene>
<evidence type="ECO:0000256" key="1">
    <source>
        <dbReference type="ARBA" id="ARBA00023015"/>
    </source>
</evidence>
<dbReference type="AlphaFoldDB" id="A0A7X0CC09"/>
<dbReference type="Proteomes" id="UP000583800">
    <property type="component" value="Unassembled WGS sequence"/>
</dbReference>
<evidence type="ECO:0000313" key="5">
    <source>
        <dbReference type="EMBL" id="MBB6352087.1"/>
    </source>
</evidence>
<dbReference type="EMBL" id="JACHJB010000005">
    <property type="protein sequence ID" value="MBB6352087.1"/>
    <property type="molecule type" value="Genomic_DNA"/>
</dbReference>
<dbReference type="GO" id="GO:0006355">
    <property type="term" value="P:regulation of DNA-templated transcription"/>
    <property type="evidence" value="ECO:0007669"/>
    <property type="project" value="InterPro"/>
</dbReference>
<dbReference type="SMART" id="SM00421">
    <property type="entry name" value="HTH_LUXR"/>
    <property type="match status" value="1"/>
</dbReference>
<keyword evidence="6" id="KW-1185">Reference proteome</keyword>
<sequence length="245" mass="26149">MSTQRHSARRIDAPDGIALVALGSELVRCGLATMLRDLGVFREVLDSGDFDHSMELLHAGRPELLVVSAPVEQDKAEKLARTAADHGVRVLLLLRTACDQALERVAAMPADGYLLEGELTPETLRSTLTDLESGLVPVPQPVARRLLAKLRPAFAKTGTAALDGGAAADGDRAGSPLTSREQQTLTLMAEGLSNKQIARRLGISEHGAKRHVANILAKLNCSNRTLATAVALRRGLVSPPGRRPR</sequence>